<sequence length="360" mass="43851">MGADQRRRSEKFRKRIIFNPKQRQIGVDIGTLNQQVHENHLKRIKNAVYEKTLAEEARKNDALALSIEQQKKQSMRDQCKQIDEFRLSVQRPENSRDFDLFDPNLKKKERPPRISRYDICPVSGIQRLDGEDLDYDSRMKKQKQQVHDVLLQQILEQRMQRINLQKADHDWESSILEQDNYAWKLHLSEMDDRKKEKWKHEKAWQKQESNRQQKIKDEYENRKDIEFHYYGDMLTENPSVAKHPHQSNRILTDRWKGMTKEQLQDIYRGQVYQMENNLFRKEREQLKKKEWDEFILGQQKRFQLLDAAEKRTTQEFCKRLELQNQEIAQQQKQYRDYFNKVINSNIPSERYFTQFNTSAR</sequence>
<comment type="caution">
    <text evidence="10">The sequence shown here is derived from an EMBL/GenBank/DDBJ whole genome shotgun (WGS) entry which is preliminary data.</text>
</comment>
<dbReference type="InterPro" id="IPR008805">
    <property type="entry name" value="RIB43A"/>
</dbReference>
<evidence type="ECO:0000256" key="6">
    <source>
        <dbReference type="ARBA" id="ARBA00023069"/>
    </source>
</evidence>
<dbReference type="PANTHER" id="PTHR14517">
    <property type="entry name" value="RIB43A-RELATED"/>
    <property type="match status" value="1"/>
</dbReference>
<keyword evidence="3" id="KW-0963">Cytoplasm</keyword>
<evidence type="ECO:0000256" key="4">
    <source>
        <dbReference type="ARBA" id="ARBA00022846"/>
    </source>
</evidence>
<evidence type="ECO:0000256" key="5">
    <source>
        <dbReference type="ARBA" id="ARBA00023054"/>
    </source>
</evidence>
<evidence type="ECO:0000256" key="3">
    <source>
        <dbReference type="ARBA" id="ARBA00022490"/>
    </source>
</evidence>
<evidence type="ECO:0000256" key="9">
    <source>
        <dbReference type="ARBA" id="ARBA00046435"/>
    </source>
</evidence>
<reference evidence="10" key="1">
    <citation type="journal article" date="2020" name="bioRxiv">
        <title>Chromosome-level reference genome of the European wasp spider Argiope bruennichi: a resource for studies on range expansion and evolutionary adaptation.</title>
        <authorList>
            <person name="Sheffer M.M."/>
            <person name="Hoppe A."/>
            <person name="Krehenwinkel H."/>
            <person name="Uhl G."/>
            <person name="Kuss A.W."/>
            <person name="Jensen L."/>
            <person name="Jensen C."/>
            <person name="Gillespie R.G."/>
            <person name="Hoff K.J."/>
            <person name="Prost S."/>
        </authorList>
    </citation>
    <scope>NUCLEOTIDE SEQUENCE</scope>
</reference>
<keyword evidence="5" id="KW-0175">Coiled coil</keyword>
<keyword evidence="8" id="KW-0966">Cell projection</keyword>
<keyword evidence="11" id="KW-1185">Reference proteome</keyword>
<comment type="similarity">
    <text evidence="2">Belongs to the RIB43A family.</text>
</comment>
<gene>
    <name evidence="10" type="ORF">HNY73_004241</name>
</gene>
<keyword evidence="6" id="KW-0969">Cilium</keyword>
<evidence type="ECO:0000256" key="1">
    <source>
        <dbReference type="ARBA" id="ARBA00004611"/>
    </source>
</evidence>
<evidence type="ECO:0000313" key="10">
    <source>
        <dbReference type="EMBL" id="KAF8792670.1"/>
    </source>
</evidence>
<protein>
    <submittedName>
        <fullName evidence="10">RIB43A-like with coiled-coils protein 2</fullName>
    </submittedName>
</protein>
<evidence type="ECO:0000256" key="8">
    <source>
        <dbReference type="ARBA" id="ARBA00023273"/>
    </source>
</evidence>
<accession>A0A8T0FT27</accession>
<dbReference type="EMBL" id="JABXBU010000003">
    <property type="protein sequence ID" value="KAF8792670.1"/>
    <property type="molecule type" value="Genomic_DNA"/>
</dbReference>
<name>A0A8T0FT27_ARGBR</name>
<dbReference type="Proteomes" id="UP000807504">
    <property type="component" value="Unassembled WGS sequence"/>
</dbReference>
<evidence type="ECO:0000256" key="7">
    <source>
        <dbReference type="ARBA" id="ARBA00023212"/>
    </source>
</evidence>
<comment type="subcellular location">
    <subcellularLocation>
        <location evidence="1">Cytoplasm</location>
        <location evidence="1">Cytoskeleton</location>
        <location evidence="1">Flagellum axoneme</location>
    </subcellularLocation>
</comment>
<organism evidence="10 11">
    <name type="scientific">Argiope bruennichi</name>
    <name type="common">Wasp spider</name>
    <name type="synonym">Aranea bruennichi</name>
    <dbReference type="NCBI Taxonomy" id="94029"/>
    <lineage>
        <taxon>Eukaryota</taxon>
        <taxon>Metazoa</taxon>
        <taxon>Ecdysozoa</taxon>
        <taxon>Arthropoda</taxon>
        <taxon>Chelicerata</taxon>
        <taxon>Arachnida</taxon>
        <taxon>Araneae</taxon>
        <taxon>Araneomorphae</taxon>
        <taxon>Entelegynae</taxon>
        <taxon>Araneoidea</taxon>
        <taxon>Araneidae</taxon>
        <taxon>Argiope</taxon>
    </lineage>
</organism>
<proteinExistence type="inferred from homology"/>
<dbReference type="AlphaFoldDB" id="A0A8T0FT27"/>
<keyword evidence="7" id="KW-0206">Cytoskeleton</keyword>
<dbReference type="PANTHER" id="PTHR14517:SF6">
    <property type="entry name" value="RE41410P"/>
    <property type="match status" value="1"/>
</dbReference>
<evidence type="ECO:0000256" key="2">
    <source>
        <dbReference type="ARBA" id="ARBA00006875"/>
    </source>
</evidence>
<reference evidence="10" key="2">
    <citation type="submission" date="2020-06" db="EMBL/GenBank/DDBJ databases">
        <authorList>
            <person name="Sheffer M."/>
        </authorList>
    </citation>
    <scope>NUCLEOTIDE SEQUENCE</scope>
</reference>
<comment type="subunit">
    <text evidence="9">Microtubule inner protein component of sperm flagellar doublet microtubules.</text>
</comment>
<keyword evidence="4" id="KW-0282">Flagellum</keyword>
<evidence type="ECO:0000313" key="11">
    <source>
        <dbReference type="Proteomes" id="UP000807504"/>
    </source>
</evidence>
<dbReference type="Pfam" id="PF05914">
    <property type="entry name" value="RIB43A"/>
    <property type="match status" value="1"/>
</dbReference>